<dbReference type="Pfam" id="PF03091">
    <property type="entry name" value="CutA1"/>
    <property type="match status" value="1"/>
</dbReference>
<accession>A0A919BSA2</accession>
<dbReference type="Gene3D" id="3.30.70.120">
    <property type="match status" value="1"/>
</dbReference>
<evidence type="ECO:0000313" key="3">
    <source>
        <dbReference type="Proteomes" id="UP000632849"/>
    </source>
</evidence>
<dbReference type="SUPFAM" id="SSF54913">
    <property type="entry name" value="GlnB-like"/>
    <property type="match status" value="1"/>
</dbReference>
<evidence type="ECO:0000313" key="2">
    <source>
        <dbReference type="EMBL" id="GHG06546.1"/>
    </source>
</evidence>
<sequence length="108" mass="11949">MATEIVIAQTTIDDEEKAKALALGPVEARLAACAHIDAPFTAVYRWKGKIETATEWRISFKTTTERLPELEAWVSDQHPYEVPEWITLPVTGGSAAYLSWVADETTTA</sequence>
<dbReference type="InterPro" id="IPR004323">
    <property type="entry name" value="Ion_tolerance_CutA"/>
</dbReference>
<dbReference type="PANTHER" id="PTHR23419">
    <property type="entry name" value="DIVALENT CATION TOLERANCE CUTA-RELATED"/>
    <property type="match status" value="1"/>
</dbReference>
<comment type="similarity">
    <text evidence="1">Belongs to the CutA family.</text>
</comment>
<proteinExistence type="inferred from homology"/>
<dbReference type="GO" id="GO:0005507">
    <property type="term" value="F:copper ion binding"/>
    <property type="evidence" value="ECO:0007669"/>
    <property type="project" value="TreeGrafter"/>
</dbReference>
<gene>
    <name evidence="2" type="primary">cutA</name>
    <name evidence="2" type="ORF">GCM10017667_42230</name>
</gene>
<protein>
    <submittedName>
        <fullName evidence="2">Divalent cation tolerance protein</fullName>
    </submittedName>
</protein>
<reference evidence="2" key="2">
    <citation type="submission" date="2020-09" db="EMBL/GenBank/DDBJ databases">
        <authorList>
            <person name="Sun Q."/>
            <person name="Ohkuma M."/>
        </authorList>
    </citation>
    <scope>NUCLEOTIDE SEQUENCE</scope>
    <source>
        <strain evidence="2">JCM 4122</strain>
    </source>
</reference>
<dbReference type="GO" id="GO:0010038">
    <property type="term" value="P:response to metal ion"/>
    <property type="evidence" value="ECO:0007669"/>
    <property type="project" value="InterPro"/>
</dbReference>
<dbReference type="InterPro" id="IPR015867">
    <property type="entry name" value="N-reg_PII/ATP_PRibTrfase_C"/>
</dbReference>
<dbReference type="EMBL" id="BNBE01000002">
    <property type="protein sequence ID" value="GHG06546.1"/>
    <property type="molecule type" value="Genomic_DNA"/>
</dbReference>
<comment type="caution">
    <text evidence="2">The sequence shown here is derived from an EMBL/GenBank/DDBJ whole genome shotgun (WGS) entry which is preliminary data.</text>
</comment>
<dbReference type="Proteomes" id="UP000632849">
    <property type="component" value="Unassembled WGS sequence"/>
</dbReference>
<dbReference type="InterPro" id="IPR011322">
    <property type="entry name" value="N-reg_PII-like_a/b"/>
</dbReference>
<reference evidence="2" key="1">
    <citation type="journal article" date="2014" name="Int. J. Syst. Evol. Microbiol.">
        <title>Complete genome sequence of Corynebacterium casei LMG S-19264T (=DSM 44701T), isolated from a smear-ripened cheese.</title>
        <authorList>
            <consortium name="US DOE Joint Genome Institute (JGI-PGF)"/>
            <person name="Walter F."/>
            <person name="Albersmeier A."/>
            <person name="Kalinowski J."/>
            <person name="Ruckert C."/>
        </authorList>
    </citation>
    <scope>NUCLEOTIDE SEQUENCE</scope>
    <source>
        <strain evidence="2">JCM 4122</strain>
    </source>
</reference>
<organism evidence="2 3">
    <name type="scientific">Streptomyces filamentosus</name>
    <name type="common">Streptomyces roseosporus</name>
    <dbReference type="NCBI Taxonomy" id="67294"/>
    <lineage>
        <taxon>Bacteria</taxon>
        <taxon>Bacillati</taxon>
        <taxon>Actinomycetota</taxon>
        <taxon>Actinomycetes</taxon>
        <taxon>Kitasatosporales</taxon>
        <taxon>Streptomycetaceae</taxon>
        <taxon>Streptomyces</taxon>
    </lineage>
</organism>
<dbReference type="AlphaFoldDB" id="A0A919BSA2"/>
<dbReference type="PANTHER" id="PTHR23419:SF8">
    <property type="entry name" value="FI09726P"/>
    <property type="match status" value="1"/>
</dbReference>
<evidence type="ECO:0000256" key="1">
    <source>
        <dbReference type="ARBA" id="ARBA00010169"/>
    </source>
</evidence>
<keyword evidence="3" id="KW-1185">Reference proteome</keyword>
<name>A0A919BSA2_STRFL</name>
<dbReference type="RefSeq" id="WP_190042580.1">
    <property type="nucleotide sequence ID" value="NZ_BNBE01000002.1"/>
</dbReference>